<dbReference type="EMBL" id="JBEDUW010000002">
    <property type="protein sequence ID" value="KAK9942902.1"/>
    <property type="molecule type" value="Genomic_DNA"/>
</dbReference>
<feature type="region of interest" description="Disordered" evidence="1">
    <location>
        <begin position="48"/>
        <end position="168"/>
    </location>
</feature>
<comment type="caution">
    <text evidence="2">The sequence shown here is derived from an EMBL/GenBank/DDBJ whole genome shotgun (WGS) entry which is preliminary data.</text>
</comment>
<dbReference type="Proteomes" id="UP001457282">
    <property type="component" value="Unassembled WGS sequence"/>
</dbReference>
<accession>A0AAW1Y594</accession>
<proteinExistence type="predicted"/>
<protein>
    <submittedName>
        <fullName evidence="2">Uncharacterized protein</fullName>
    </submittedName>
</protein>
<feature type="compositionally biased region" description="Basic and acidic residues" evidence="1">
    <location>
        <begin position="78"/>
        <end position="99"/>
    </location>
</feature>
<organism evidence="2 3">
    <name type="scientific">Rubus argutus</name>
    <name type="common">Southern blackberry</name>
    <dbReference type="NCBI Taxonomy" id="59490"/>
    <lineage>
        <taxon>Eukaryota</taxon>
        <taxon>Viridiplantae</taxon>
        <taxon>Streptophyta</taxon>
        <taxon>Embryophyta</taxon>
        <taxon>Tracheophyta</taxon>
        <taxon>Spermatophyta</taxon>
        <taxon>Magnoliopsida</taxon>
        <taxon>eudicotyledons</taxon>
        <taxon>Gunneridae</taxon>
        <taxon>Pentapetalae</taxon>
        <taxon>rosids</taxon>
        <taxon>fabids</taxon>
        <taxon>Rosales</taxon>
        <taxon>Rosaceae</taxon>
        <taxon>Rosoideae</taxon>
        <taxon>Rosoideae incertae sedis</taxon>
        <taxon>Rubus</taxon>
    </lineage>
</organism>
<evidence type="ECO:0000313" key="2">
    <source>
        <dbReference type="EMBL" id="KAK9942902.1"/>
    </source>
</evidence>
<keyword evidence="3" id="KW-1185">Reference proteome</keyword>
<feature type="compositionally biased region" description="Polar residues" evidence="1">
    <location>
        <begin position="145"/>
        <end position="154"/>
    </location>
</feature>
<evidence type="ECO:0000256" key="1">
    <source>
        <dbReference type="SAM" id="MobiDB-lite"/>
    </source>
</evidence>
<dbReference type="AlphaFoldDB" id="A0AAW1Y594"/>
<sequence length="168" mass="18957">MIKQYPKSHTSLPVHRAPCSAFTHHHKSPAIIKPAHRGQTTPPLAIKEKKRAAATTGQNQRNEETHGRKLLKFQIRCFDPEPRPVRHRRAQAEPSHEPTNRTILQAVVDPRSGPFHDRTCSARSQNRRSSSRPRPPGSTISSPRQASTVDLFTNQRRRSLAAPSLPNR</sequence>
<gene>
    <name evidence="2" type="ORF">M0R45_008545</name>
</gene>
<name>A0AAW1Y594_RUBAR</name>
<reference evidence="2 3" key="1">
    <citation type="journal article" date="2023" name="G3 (Bethesda)">
        <title>A chromosome-length genome assembly and annotation of blackberry (Rubus argutus, cv. 'Hillquist').</title>
        <authorList>
            <person name="Bruna T."/>
            <person name="Aryal R."/>
            <person name="Dudchenko O."/>
            <person name="Sargent D.J."/>
            <person name="Mead D."/>
            <person name="Buti M."/>
            <person name="Cavallini A."/>
            <person name="Hytonen T."/>
            <person name="Andres J."/>
            <person name="Pham M."/>
            <person name="Weisz D."/>
            <person name="Mascagni F."/>
            <person name="Usai G."/>
            <person name="Natali L."/>
            <person name="Bassil N."/>
            <person name="Fernandez G.E."/>
            <person name="Lomsadze A."/>
            <person name="Armour M."/>
            <person name="Olukolu B."/>
            <person name="Poorten T."/>
            <person name="Britton C."/>
            <person name="Davik J."/>
            <person name="Ashrafi H."/>
            <person name="Aiden E.L."/>
            <person name="Borodovsky M."/>
            <person name="Worthington M."/>
        </authorList>
    </citation>
    <scope>NUCLEOTIDE SEQUENCE [LARGE SCALE GENOMIC DNA]</scope>
    <source>
        <strain evidence="2">PI 553951</strain>
    </source>
</reference>
<evidence type="ECO:0000313" key="3">
    <source>
        <dbReference type="Proteomes" id="UP001457282"/>
    </source>
</evidence>